<name>A0A3D9Z181_9HYPH</name>
<dbReference type="SUPFAM" id="SSF51735">
    <property type="entry name" value="NAD(P)-binding Rossmann-fold domains"/>
    <property type="match status" value="1"/>
</dbReference>
<dbReference type="PRINTS" id="PR00080">
    <property type="entry name" value="SDRFAMILY"/>
</dbReference>
<dbReference type="InterPro" id="IPR020904">
    <property type="entry name" value="Sc_DH/Rdtase_CS"/>
</dbReference>
<evidence type="ECO:0000313" key="4">
    <source>
        <dbReference type="EMBL" id="REF88831.1"/>
    </source>
</evidence>
<comment type="caution">
    <text evidence="4">The sequence shown here is derived from an EMBL/GenBank/DDBJ whole genome shotgun (WGS) entry which is preliminary data.</text>
</comment>
<dbReference type="FunFam" id="3.40.50.720:FF:000047">
    <property type="entry name" value="NADP-dependent L-serine/L-allo-threonine dehydrogenase"/>
    <property type="match status" value="1"/>
</dbReference>
<dbReference type="InterPro" id="IPR002347">
    <property type="entry name" value="SDR_fam"/>
</dbReference>
<dbReference type="RefSeq" id="WP_115834684.1">
    <property type="nucleotide sequence ID" value="NZ_CP025086.1"/>
</dbReference>
<evidence type="ECO:0000313" key="5">
    <source>
        <dbReference type="Proteomes" id="UP000256900"/>
    </source>
</evidence>
<keyword evidence="5" id="KW-1185">Reference proteome</keyword>
<dbReference type="PANTHER" id="PTHR42901">
    <property type="entry name" value="ALCOHOL DEHYDROGENASE"/>
    <property type="match status" value="1"/>
</dbReference>
<dbReference type="GO" id="GO:0016616">
    <property type="term" value="F:oxidoreductase activity, acting on the CH-OH group of donors, NAD or NADP as acceptor"/>
    <property type="evidence" value="ECO:0007669"/>
    <property type="project" value="UniProtKB-ARBA"/>
</dbReference>
<dbReference type="Proteomes" id="UP000256900">
    <property type="component" value="Unassembled WGS sequence"/>
</dbReference>
<dbReference type="PRINTS" id="PR00081">
    <property type="entry name" value="GDHRDH"/>
</dbReference>
<protein>
    <submittedName>
        <fullName evidence="4">3-hydroxy acid dehydrogenase/malonic semialdehyde reductase</fullName>
    </submittedName>
</protein>
<gene>
    <name evidence="4" type="ORF">DES32_0039</name>
</gene>
<comment type="similarity">
    <text evidence="1 3">Belongs to the short-chain dehydrogenases/reductases (SDR) family.</text>
</comment>
<evidence type="ECO:0000256" key="2">
    <source>
        <dbReference type="ARBA" id="ARBA00023002"/>
    </source>
</evidence>
<evidence type="ECO:0000256" key="3">
    <source>
        <dbReference type="RuleBase" id="RU000363"/>
    </source>
</evidence>
<dbReference type="NCBIfam" id="NF007829">
    <property type="entry name" value="PRK10538.1"/>
    <property type="match status" value="1"/>
</dbReference>
<dbReference type="AlphaFoldDB" id="A0A3D9Z181"/>
<dbReference type="CDD" id="cd05346">
    <property type="entry name" value="SDR_c5"/>
    <property type="match status" value="1"/>
</dbReference>
<dbReference type="EMBL" id="QUMO01000001">
    <property type="protein sequence ID" value="REF88831.1"/>
    <property type="molecule type" value="Genomic_DNA"/>
</dbReference>
<evidence type="ECO:0000256" key="1">
    <source>
        <dbReference type="ARBA" id="ARBA00006484"/>
    </source>
</evidence>
<dbReference type="OrthoDB" id="658698at2"/>
<keyword evidence="2" id="KW-0560">Oxidoreductase</keyword>
<dbReference type="PANTHER" id="PTHR42901:SF1">
    <property type="entry name" value="ALCOHOL DEHYDROGENASE"/>
    <property type="match status" value="1"/>
</dbReference>
<dbReference type="InterPro" id="IPR036291">
    <property type="entry name" value="NAD(P)-bd_dom_sf"/>
</dbReference>
<dbReference type="Gene3D" id="3.40.50.720">
    <property type="entry name" value="NAD(P)-binding Rossmann-like Domain"/>
    <property type="match status" value="1"/>
</dbReference>
<organism evidence="4 5">
    <name type="scientific">Methylovirgula ligni</name>
    <dbReference type="NCBI Taxonomy" id="569860"/>
    <lineage>
        <taxon>Bacteria</taxon>
        <taxon>Pseudomonadati</taxon>
        <taxon>Pseudomonadota</taxon>
        <taxon>Alphaproteobacteria</taxon>
        <taxon>Hyphomicrobiales</taxon>
        <taxon>Beijerinckiaceae</taxon>
        <taxon>Methylovirgula</taxon>
    </lineage>
</organism>
<dbReference type="PROSITE" id="PS00061">
    <property type="entry name" value="ADH_SHORT"/>
    <property type="match status" value="1"/>
</dbReference>
<proteinExistence type="inferred from homology"/>
<reference evidence="4 5" key="1">
    <citation type="submission" date="2018-08" db="EMBL/GenBank/DDBJ databases">
        <title>Genomic Encyclopedia of Type Strains, Phase IV (KMG-IV): sequencing the most valuable type-strain genomes for metagenomic binning, comparative biology and taxonomic classification.</title>
        <authorList>
            <person name="Goeker M."/>
        </authorList>
    </citation>
    <scope>NUCLEOTIDE SEQUENCE [LARGE SCALE GENOMIC DNA]</scope>
    <source>
        <strain evidence="4 5">BW863</strain>
    </source>
</reference>
<accession>A0A3D9Z181</accession>
<sequence>MIIFVTGATSGFGAAIARRFAKDGHKIVATGRREDRLTALADELGHDHVYPIVFDIRDLAAVERAFADLPAAFAEIDVLVNNAGLALGLEPAHKANLDDWEVMVDTNVKGLLYATRAALPGMVARNRGHVINLGSIAATYPYPGGNVYGATKAFVRQFSLNLRADLLGTRVRVTDIEPGLVGGTEFSTRRFHGDSARAEKLYEGADALTPEDIAEAVHWVATLPARVNINAIEMMPVTQAFGPLPVHREPGAT</sequence>
<dbReference type="Pfam" id="PF00106">
    <property type="entry name" value="adh_short"/>
    <property type="match status" value="1"/>
</dbReference>